<sequence>MSRSSIGFIFACCMLFLDDGKAEARSFWKKLFGIKENKKGRAHRPKKKSPDRDKIERKCQKTRALRAALYAKKCKQKEQIFFCDRSAKSADEYLQSLADAFSLFRGGVNSGYSSIEFKLDLEQFVPGQELKKELGKFFNLTHKEYGSVGEFFGAFFSNKTLEDKSTKAEEKSRISYKEYNSYVKWTNELFNNFKLVEGLESDEALIRFCETVSPKISKKITTLGHLGNFLGQYSPKIAEKYEKRLSNAKKNGANSGSDSKKVDRAYSRRKAKVLSRKASDDLRGIKINHRKSTQNFDHDVGQKSEIE</sequence>
<feature type="compositionally biased region" description="Polar residues" evidence="1">
    <location>
        <begin position="248"/>
        <end position="257"/>
    </location>
</feature>
<feature type="region of interest" description="Disordered" evidence="1">
    <location>
        <begin position="246"/>
        <end position="307"/>
    </location>
</feature>
<name>A0ABM7V8Q2_9PROT</name>
<accession>A0ABM7V8Q2</accession>
<evidence type="ECO:0000313" key="3">
    <source>
        <dbReference type="Proteomes" id="UP001320209"/>
    </source>
</evidence>
<dbReference type="EMBL" id="AP025225">
    <property type="protein sequence ID" value="BDB96179.1"/>
    <property type="molecule type" value="Genomic_DNA"/>
</dbReference>
<protein>
    <submittedName>
        <fullName evidence="2">Uncharacterized protein</fullName>
    </submittedName>
</protein>
<organism evidence="2 3">
    <name type="scientific">Candidatus Hydrogenosomobacter endosymbioticus</name>
    <dbReference type="NCBI Taxonomy" id="2558174"/>
    <lineage>
        <taxon>Bacteria</taxon>
        <taxon>Pseudomonadati</taxon>
        <taxon>Pseudomonadota</taxon>
        <taxon>Alphaproteobacteria</taxon>
        <taxon>Holosporales</taxon>
        <taxon>Holosporaceae</taxon>
        <taxon>Candidatus Hydrogenosomobacter</taxon>
    </lineage>
</organism>
<proteinExistence type="predicted"/>
<feature type="compositionally biased region" description="Basic and acidic residues" evidence="1">
    <location>
        <begin position="296"/>
        <end position="307"/>
    </location>
</feature>
<evidence type="ECO:0000313" key="2">
    <source>
        <dbReference type="EMBL" id="BDB96179.1"/>
    </source>
</evidence>
<gene>
    <name evidence="2" type="ORF">HYD_3120</name>
</gene>
<keyword evidence="3" id="KW-1185">Reference proteome</keyword>
<dbReference type="RefSeq" id="WP_236865686.1">
    <property type="nucleotide sequence ID" value="NZ_AP025225.1"/>
</dbReference>
<evidence type="ECO:0000256" key="1">
    <source>
        <dbReference type="SAM" id="MobiDB-lite"/>
    </source>
</evidence>
<reference evidence="2" key="1">
    <citation type="submission" date="2021-10" db="EMBL/GenBank/DDBJ databases">
        <title>Genome Sequence of The Candidatus Hydrogeosomobacter endosymbioticus, an Intracellular Bacterial Symbiont of the Anaerobic Ciliate GW7.</title>
        <authorList>
            <person name="Shiohama Y."/>
            <person name="Shinzato N."/>
        </authorList>
    </citation>
    <scope>NUCLEOTIDE SEQUENCE [LARGE SCALE GENOMIC DNA]</scope>
    <source>
        <strain evidence="2">200920</strain>
    </source>
</reference>
<dbReference type="Proteomes" id="UP001320209">
    <property type="component" value="Chromosome"/>
</dbReference>